<dbReference type="InterPro" id="IPR050523">
    <property type="entry name" value="AKR_Detox_Biosynth"/>
</dbReference>
<proteinExistence type="predicted"/>
<evidence type="ECO:0000313" key="3">
    <source>
        <dbReference type="EMBL" id="MFD2091511.1"/>
    </source>
</evidence>
<dbReference type="SUPFAM" id="SSF51430">
    <property type="entry name" value="NAD(P)-linked oxidoreductase"/>
    <property type="match status" value="1"/>
</dbReference>
<name>A0ABW4X9S4_9ACTN</name>
<evidence type="ECO:0000313" key="4">
    <source>
        <dbReference type="Proteomes" id="UP001597402"/>
    </source>
</evidence>
<accession>A0ABW4X9S4</accession>
<evidence type="ECO:0000259" key="2">
    <source>
        <dbReference type="Pfam" id="PF00248"/>
    </source>
</evidence>
<dbReference type="Proteomes" id="UP001597402">
    <property type="component" value="Unassembled WGS sequence"/>
</dbReference>
<evidence type="ECO:0000256" key="1">
    <source>
        <dbReference type="ARBA" id="ARBA00023002"/>
    </source>
</evidence>
<organism evidence="3 4">
    <name type="scientific">Blastococcus deserti</name>
    <dbReference type="NCBI Taxonomy" id="2259033"/>
    <lineage>
        <taxon>Bacteria</taxon>
        <taxon>Bacillati</taxon>
        <taxon>Actinomycetota</taxon>
        <taxon>Actinomycetes</taxon>
        <taxon>Geodermatophilales</taxon>
        <taxon>Geodermatophilaceae</taxon>
        <taxon>Blastococcus</taxon>
    </lineage>
</organism>
<dbReference type="Pfam" id="PF00248">
    <property type="entry name" value="Aldo_ket_red"/>
    <property type="match status" value="1"/>
</dbReference>
<reference evidence="4" key="1">
    <citation type="journal article" date="2019" name="Int. J. Syst. Evol. Microbiol.">
        <title>The Global Catalogue of Microorganisms (GCM) 10K type strain sequencing project: providing services to taxonomists for standard genome sequencing and annotation.</title>
        <authorList>
            <consortium name="The Broad Institute Genomics Platform"/>
            <consortium name="The Broad Institute Genome Sequencing Center for Infectious Disease"/>
            <person name="Wu L."/>
            <person name="Ma J."/>
        </authorList>
    </citation>
    <scope>NUCLEOTIDE SEQUENCE [LARGE SCALE GENOMIC DNA]</scope>
    <source>
        <strain evidence="4">JCM 3338</strain>
    </source>
</reference>
<comment type="caution">
    <text evidence="3">The sequence shown here is derived from an EMBL/GenBank/DDBJ whole genome shotgun (WGS) entry which is preliminary data.</text>
</comment>
<sequence length="344" mass="37133">MEYRTLGRSGCSVSALSLGTMTFGAETAEPDAHEQLDVFVEAGGTLVDTADVYSAGSAEEIIGRWLASRPADVRDRVVLATKGRFPMGDEPNALGNSRRHLRRALDASLRRLGVDHVDLYQLHAWDPHTPLEESLRFLDDAVTAGKMGYPGLSNFTGWQVQRAVDLAERDHLAVPVTLQPSYSLLVRGIEFEVVPACEYNGLGLLPWGPLAGGWLSGKYTRDQRPTGATRLGEDPGRGMEAYDRVGTRERTWDVLAAVQDVAEARGASMPQVALAWLLTRPAVSSVILGARTTEQLRGNLGAAGLVLDPQEVARLDDVSDPAAADYPYGEVGLEQRSRALSGSP</sequence>
<dbReference type="EMBL" id="JBHUHP010000008">
    <property type="protein sequence ID" value="MFD2091511.1"/>
    <property type="molecule type" value="Genomic_DNA"/>
</dbReference>
<protein>
    <submittedName>
        <fullName evidence="3">Aldo/keto reductase</fullName>
    </submittedName>
</protein>
<dbReference type="Gene3D" id="3.20.20.100">
    <property type="entry name" value="NADP-dependent oxidoreductase domain"/>
    <property type="match status" value="1"/>
</dbReference>
<dbReference type="PANTHER" id="PTHR43364">
    <property type="entry name" value="NADH-SPECIFIC METHYLGLYOXAL REDUCTASE-RELATED"/>
    <property type="match status" value="1"/>
</dbReference>
<keyword evidence="4" id="KW-1185">Reference proteome</keyword>
<dbReference type="PANTHER" id="PTHR43364:SF4">
    <property type="entry name" value="NAD(P)-LINKED OXIDOREDUCTASE SUPERFAMILY PROTEIN"/>
    <property type="match status" value="1"/>
</dbReference>
<dbReference type="InterPro" id="IPR036812">
    <property type="entry name" value="NAD(P)_OxRdtase_dom_sf"/>
</dbReference>
<feature type="domain" description="NADP-dependent oxidoreductase" evidence="2">
    <location>
        <begin position="16"/>
        <end position="319"/>
    </location>
</feature>
<dbReference type="RefSeq" id="WP_376873864.1">
    <property type="nucleotide sequence ID" value="NZ_JBHUHP010000008.1"/>
</dbReference>
<dbReference type="InterPro" id="IPR023210">
    <property type="entry name" value="NADP_OxRdtase_dom"/>
</dbReference>
<gene>
    <name evidence="3" type="ORF">ACFSHS_07960</name>
</gene>
<keyword evidence="1" id="KW-0560">Oxidoreductase</keyword>